<dbReference type="SMART" id="SM00729">
    <property type="entry name" value="Elp3"/>
    <property type="match status" value="1"/>
</dbReference>
<evidence type="ECO:0000256" key="5">
    <source>
        <dbReference type="ARBA" id="ARBA00022723"/>
    </source>
</evidence>
<evidence type="ECO:0000313" key="11">
    <source>
        <dbReference type="Proteomes" id="UP000267250"/>
    </source>
</evidence>
<dbReference type="CDD" id="cd01335">
    <property type="entry name" value="Radical_SAM"/>
    <property type="match status" value="1"/>
</dbReference>
<dbReference type="InterPro" id="IPR058240">
    <property type="entry name" value="rSAM_sf"/>
</dbReference>
<dbReference type="InterPro" id="IPR007197">
    <property type="entry name" value="rSAM"/>
</dbReference>
<keyword evidence="7" id="KW-0411">Iron-sulfur</keyword>
<accession>A0A3Q9HRK8</accession>
<dbReference type="InterPro" id="IPR006638">
    <property type="entry name" value="Elp3/MiaA/NifB-like_rSAM"/>
</dbReference>
<dbReference type="InterPro" id="IPR036724">
    <property type="entry name" value="Cobalamin-bd_sf"/>
</dbReference>
<keyword evidence="5" id="KW-0479">Metal-binding</keyword>
<dbReference type="Pfam" id="PF02310">
    <property type="entry name" value="B12-binding"/>
    <property type="match status" value="1"/>
</dbReference>
<keyword evidence="6" id="KW-0408">Iron</keyword>
<dbReference type="KEGG" id="aft:BBF96_10290"/>
<evidence type="ECO:0000259" key="9">
    <source>
        <dbReference type="PROSITE" id="PS51918"/>
    </source>
</evidence>
<evidence type="ECO:0000256" key="6">
    <source>
        <dbReference type="ARBA" id="ARBA00023004"/>
    </source>
</evidence>
<evidence type="ECO:0000313" key="10">
    <source>
        <dbReference type="EMBL" id="AZR73739.1"/>
    </source>
</evidence>
<dbReference type="SUPFAM" id="SSF52242">
    <property type="entry name" value="Cobalamin (vitamin B12)-binding domain"/>
    <property type="match status" value="1"/>
</dbReference>
<reference evidence="10 11" key="1">
    <citation type="submission" date="2016-07" db="EMBL/GenBank/DDBJ databases">
        <title>Genome and transcriptome analysis of iron-reducing fermentative bacteria Anoxybacter fermentans.</title>
        <authorList>
            <person name="Zeng X."/>
            <person name="Shao Z."/>
        </authorList>
    </citation>
    <scope>NUCLEOTIDE SEQUENCE [LARGE SCALE GENOMIC DNA]</scope>
    <source>
        <strain evidence="10 11">DY22613</strain>
    </source>
</reference>
<dbReference type="SFLD" id="SFLDS00029">
    <property type="entry name" value="Radical_SAM"/>
    <property type="match status" value="1"/>
</dbReference>
<organism evidence="10 11">
    <name type="scientific">Anoxybacter fermentans</name>
    <dbReference type="NCBI Taxonomy" id="1323375"/>
    <lineage>
        <taxon>Bacteria</taxon>
        <taxon>Bacillati</taxon>
        <taxon>Bacillota</taxon>
        <taxon>Clostridia</taxon>
        <taxon>Halanaerobiales</taxon>
        <taxon>Anoxybacter</taxon>
    </lineage>
</organism>
<comment type="cofactor">
    <cofactor evidence="1">
        <name>[4Fe-4S] cluster</name>
        <dbReference type="ChEBI" id="CHEBI:49883"/>
    </cofactor>
</comment>
<evidence type="ECO:0000256" key="3">
    <source>
        <dbReference type="ARBA" id="ARBA00022679"/>
    </source>
</evidence>
<dbReference type="GO" id="GO:0046872">
    <property type="term" value="F:metal ion binding"/>
    <property type="evidence" value="ECO:0007669"/>
    <property type="project" value="UniProtKB-KW"/>
</dbReference>
<proteinExistence type="predicted"/>
<dbReference type="GO" id="GO:0005829">
    <property type="term" value="C:cytosol"/>
    <property type="evidence" value="ECO:0007669"/>
    <property type="project" value="TreeGrafter"/>
</dbReference>
<dbReference type="Gene3D" id="3.80.30.20">
    <property type="entry name" value="tm_1862 like domain"/>
    <property type="match status" value="1"/>
</dbReference>
<gene>
    <name evidence="10" type="ORF">BBF96_10290</name>
</gene>
<dbReference type="GO" id="GO:0051539">
    <property type="term" value="F:4 iron, 4 sulfur cluster binding"/>
    <property type="evidence" value="ECO:0007669"/>
    <property type="project" value="UniProtKB-KW"/>
</dbReference>
<dbReference type="PROSITE" id="PS51918">
    <property type="entry name" value="RADICAL_SAM"/>
    <property type="match status" value="1"/>
</dbReference>
<dbReference type="GO" id="GO:0031419">
    <property type="term" value="F:cobalamin binding"/>
    <property type="evidence" value="ECO:0007669"/>
    <property type="project" value="InterPro"/>
</dbReference>
<sequence>MGYDVLLLNAPLTKWKPEWIAPPLGLMYIGGALESVGAKVKIVDMNFPGIRLEEILKDLEPGGLLGISCFTPGYRSSTRLAALTKALRPDVFVVLGGYHASFCTDQVVGGQAPFDAAIIGPGEEPIIELYKCLGAKKIPESLPNVIFRENYVDQCINTVQCHLEMNKEKNSPLAKLTKRFSPARHLIRMEDYIQVGSRFAGSVQFSRGCLYQCYFCQVRFMEGKWMPGDIEETVEEIKYLWKKYSLSSIVLVDNLFTGSPDIVYSFCKTLRKKVPDVLWSCDARVENLDRNLVKEMAASGCRSIFMGLESGDPDTLRRIGKNPDINIVKEKLKMLAEEGIKAFGSFIIGFPWEKESHIQKTISFATELPLAWMEFSFATPLPGTRLQSELKQYGAKIVETNMEKWDGQTPVMKIPYISRTRLVDLYLEAIKAGYLRGQSVKPLTE</sequence>
<dbReference type="InterPro" id="IPR023404">
    <property type="entry name" value="rSAM_horseshoe"/>
</dbReference>
<keyword evidence="11" id="KW-1185">Reference proteome</keyword>
<dbReference type="PROSITE" id="PS51332">
    <property type="entry name" value="B12_BINDING"/>
    <property type="match status" value="1"/>
</dbReference>
<evidence type="ECO:0000256" key="2">
    <source>
        <dbReference type="ARBA" id="ARBA00022603"/>
    </source>
</evidence>
<dbReference type="InterPro" id="IPR034466">
    <property type="entry name" value="Methyltransferase_Class_B"/>
</dbReference>
<dbReference type="AlphaFoldDB" id="A0A3Q9HRK8"/>
<name>A0A3Q9HRK8_9FIRM</name>
<feature type="domain" description="B12-binding" evidence="8">
    <location>
        <begin position="9"/>
        <end position="140"/>
    </location>
</feature>
<dbReference type="InterPro" id="IPR051198">
    <property type="entry name" value="BchE-like"/>
</dbReference>
<feature type="domain" description="Radical SAM core" evidence="9">
    <location>
        <begin position="195"/>
        <end position="435"/>
    </location>
</feature>
<evidence type="ECO:0000256" key="7">
    <source>
        <dbReference type="ARBA" id="ARBA00023014"/>
    </source>
</evidence>
<evidence type="ECO:0000256" key="4">
    <source>
        <dbReference type="ARBA" id="ARBA00022691"/>
    </source>
</evidence>
<keyword evidence="3" id="KW-0808">Transferase</keyword>
<dbReference type="InterPro" id="IPR006158">
    <property type="entry name" value="Cobalamin-bd"/>
</dbReference>
<protein>
    <submittedName>
        <fullName evidence="10">Uncharacterized protein</fullName>
    </submittedName>
</protein>
<dbReference type="Proteomes" id="UP000267250">
    <property type="component" value="Chromosome"/>
</dbReference>
<dbReference type="CDD" id="cd02068">
    <property type="entry name" value="radical_SAM_B12_BD"/>
    <property type="match status" value="1"/>
</dbReference>
<dbReference type="Gene3D" id="3.40.50.280">
    <property type="entry name" value="Cobalamin-binding domain"/>
    <property type="match status" value="1"/>
</dbReference>
<dbReference type="PANTHER" id="PTHR43409:SF7">
    <property type="entry name" value="BLL1977 PROTEIN"/>
    <property type="match status" value="1"/>
</dbReference>
<dbReference type="SUPFAM" id="SSF102114">
    <property type="entry name" value="Radical SAM enzymes"/>
    <property type="match status" value="1"/>
</dbReference>
<dbReference type="SFLD" id="SFLDG01123">
    <property type="entry name" value="methyltransferase_(Class_B)"/>
    <property type="match status" value="1"/>
</dbReference>
<dbReference type="EMBL" id="CP016379">
    <property type="protein sequence ID" value="AZR73739.1"/>
    <property type="molecule type" value="Genomic_DNA"/>
</dbReference>
<keyword evidence="4" id="KW-0949">S-adenosyl-L-methionine</keyword>
<evidence type="ECO:0000259" key="8">
    <source>
        <dbReference type="PROSITE" id="PS51332"/>
    </source>
</evidence>
<keyword evidence="2" id="KW-0489">Methyltransferase</keyword>
<evidence type="ECO:0000256" key="1">
    <source>
        <dbReference type="ARBA" id="ARBA00001966"/>
    </source>
</evidence>
<dbReference type="PANTHER" id="PTHR43409">
    <property type="entry name" value="ANAEROBIC MAGNESIUM-PROTOPORPHYRIN IX MONOMETHYL ESTER CYCLASE-RELATED"/>
    <property type="match status" value="1"/>
</dbReference>
<dbReference type="OrthoDB" id="9801424at2"/>
<dbReference type="GO" id="GO:0003824">
    <property type="term" value="F:catalytic activity"/>
    <property type="evidence" value="ECO:0007669"/>
    <property type="project" value="InterPro"/>
</dbReference>
<dbReference type="RefSeq" id="WP_127017085.1">
    <property type="nucleotide sequence ID" value="NZ_CP016379.1"/>
</dbReference>
<dbReference type="Pfam" id="PF04055">
    <property type="entry name" value="Radical_SAM"/>
    <property type="match status" value="1"/>
</dbReference>
<dbReference type="SFLD" id="SFLDG01082">
    <property type="entry name" value="B12-binding_domain_containing"/>
    <property type="match status" value="1"/>
</dbReference>